<keyword evidence="4" id="KW-1185">Reference proteome</keyword>
<organism evidence="3 4">
    <name type="scientific">Natronobacillus azotifigens</name>
    <dbReference type="NCBI Taxonomy" id="472978"/>
    <lineage>
        <taxon>Bacteria</taxon>
        <taxon>Bacillati</taxon>
        <taxon>Bacillota</taxon>
        <taxon>Bacilli</taxon>
        <taxon>Bacillales</taxon>
        <taxon>Bacillaceae</taxon>
        <taxon>Natronobacillus</taxon>
    </lineage>
</organism>
<reference evidence="3" key="1">
    <citation type="submission" date="2022-11" db="EMBL/GenBank/DDBJ databases">
        <title>WGS of Natronobacillus azotifigens 24KS-1, an anaerobic diazotrophic haloalkaliphile from soda-rich habitats.</title>
        <authorList>
            <person name="Sorokin D.Y."/>
            <person name="Merkel A.Y."/>
        </authorList>
    </citation>
    <scope>NUCLEOTIDE SEQUENCE</scope>
    <source>
        <strain evidence="3">24KS-1</strain>
    </source>
</reference>
<dbReference type="Proteomes" id="UP001084197">
    <property type="component" value="Unassembled WGS sequence"/>
</dbReference>
<evidence type="ECO:0000313" key="4">
    <source>
        <dbReference type="Proteomes" id="UP001084197"/>
    </source>
</evidence>
<dbReference type="RefSeq" id="WP_268780905.1">
    <property type="nucleotide sequence ID" value="NZ_JAPRAT010000028.1"/>
</dbReference>
<dbReference type="InterPro" id="IPR025241">
    <property type="entry name" value="DUF4190"/>
</dbReference>
<dbReference type="AlphaFoldDB" id="A0A9J6RG51"/>
<dbReference type="Pfam" id="PF13828">
    <property type="entry name" value="DUF4190"/>
    <property type="match status" value="1"/>
</dbReference>
<sequence length="94" mass="9956">METQQYRPAPPTNGKAIASMVIGILSIIIVWLGVVLGIIGIVLANRSLKEITATEQGGRGMAIAGLTTSIIGTSIHGILLFFMLISLITFRSAF</sequence>
<name>A0A9J6RG51_9BACI</name>
<keyword evidence="1" id="KW-0812">Transmembrane</keyword>
<keyword evidence="1" id="KW-0472">Membrane</keyword>
<proteinExistence type="predicted"/>
<comment type="caution">
    <text evidence="3">The sequence shown here is derived from an EMBL/GenBank/DDBJ whole genome shotgun (WGS) entry which is preliminary data.</text>
</comment>
<feature type="transmembrane region" description="Helical" evidence="1">
    <location>
        <begin position="63"/>
        <end position="88"/>
    </location>
</feature>
<feature type="transmembrane region" description="Helical" evidence="1">
    <location>
        <begin position="20"/>
        <end position="43"/>
    </location>
</feature>
<keyword evidence="1" id="KW-1133">Transmembrane helix</keyword>
<evidence type="ECO:0000313" key="3">
    <source>
        <dbReference type="EMBL" id="MCZ0704137.1"/>
    </source>
</evidence>
<accession>A0A9J6RG51</accession>
<evidence type="ECO:0000256" key="1">
    <source>
        <dbReference type="SAM" id="Phobius"/>
    </source>
</evidence>
<protein>
    <submittedName>
        <fullName evidence="3">DUF4190 domain-containing protein</fullName>
    </submittedName>
</protein>
<dbReference type="EMBL" id="JAPRAT010000028">
    <property type="protein sequence ID" value="MCZ0704137.1"/>
    <property type="molecule type" value="Genomic_DNA"/>
</dbReference>
<evidence type="ECO:0000259" key="2">
    <source>
        <dbReference type="Pfam" id="PF13828"/>
    </source>
</evidence>
<gene>
    <name evidence="3" type="ORF">OWO01_13055</name>
</gene>
<feature type="domain" description="DUF4190" evidence="2">
    <location>
        <begin position="15"/>
        <end position="75"/>
    </location>
</feature>